<accession>A0ABM6PWQ5</accession>
<evidence type="ECO:0000313" key="2">
    <source>
        <dbReference type="EMBL" id="AUC21133.1"/>
    </source>
</evidence>
<dbReference type="Gene3D" id="2.40.128.110">
    <property type="entry name" value="Lipid/polyisoprenoid-binding, YceI-like"/>
    <property type="match status" value="1"/>
</dbReference>
<reference evidence="2 3" key="1">
    <citation type="submission" date="2017-02" db="EMBL/GenBank/DDBJ databases">
        <title>Trade-off between light-utilization and light-protection in marine flavobacteria.</title>
        <authorList>
            <person name="Kumagai Y."/>
            <person name="Yoshizawa S."/>
            <person name="Kogure K."/>
            <person name="Iwasaki W."/>
        </authorList>
    </citation>
    <scope>NUCLEOTIDE SEQUENCE [LARGE SCALE GENOMIC DNA]</scope>
    <source>
        <strain evidence="2 3">KCTC 23670</strain>
    </source>
</reference>
<name>A0ABM6PWQ5_9FLAO</name>
<dbReference type="SUPFAM" id="SSF101874">
    <property type="entry name" value="YceI-like"/>
    <property type="match status" value="1"/>
</dbReference>
<dbReference type="InterPro" id="IPR007372">
    <property type="entry name" value="Lipid/polyisoprenoid-bd_YceI"/>
</dbReference>
<dbReference type="PANTHER" id="PTHR34406">
    <property type="entry name" value="PROTEIN YCEI"/>
    <property type="match status" value="1"/>
</dbReference>
<dbReference type="Proteomes" id="UP000232721">
    <property type="component" value="Chromosome"/>
</dbReference>
<dbReference type="InterPro" id="IPR036761">
    <property type="entry name" value="TTHA0802/YceI-like_sf"/>
</dbReference>
<evidence type="ECO:0000313" key="3">
    <source>
        <dbReference type="Proteomes" id="UP000232721"/>
    </source>
</evidence>
<evidence type="ECO:0000259" key="1">
    <source>
        <dbReference type="SMART" id="SM00867"/>
    </source>
</evidence>
<gene>
    <name evidence="2" type="ORF">BTO15_02935</name>
</gene>
<sequence length="213" mass="22872">MKRIVLSLVLVASVLTACKGEKKEKVEAKEAVKVEVNVAERNNVDTSVSVLNWAGSKPGGAHNGTIALKSGGLLIEEGKLTSGEFVIDMTSIVNLDIPADKKGNAKLVGHLTSADFFDVATYPTSSFVITSVKEVEGKLAVTGNLQIKDVTKSITIPATISTENGVTVFTSETFNVDRADFNVKYGSKSFFDDLQDKFIDDIMTFSFVVKTKA</sequence>
<dbReference type="RefSeq" id="WP_208890345.1">
    <property type="nucleotide sequence ID" value="NZ_CP019336.1"/>
</dbReference>
<organism evidence="2 3">
    <name type="scientific">Polaribacter sejongensis</name>
    <dbReference type="NCBI Taxonomy" id="985043"/>
    <lineage>
        <taxon>Bacteria</taxon>
        <taxon>Pseudomonadati</taxon>
        <taxon>Bacteroidota</taxon>
        <taxon>Flavobacteriia</taxon>
        <taxon>Flavobacteriales</taxon>
        <taxon>Flavobacteriaceae</taxon>
    </lineage>
</organism>
<protein>
    <submittedName>
        <fullName evidence="2">Polyisoprenoid-binding protein</fullName>
    </submittedName>
</protein>
<dbReference type="SMART" id="SM00867">
    <property type="entry name" value="YceI"/>
    <property type="match status" value="1"/>
</dbReference>
<feature type="domain" description="Lipid/polyisoprenoid-binding YceI-like" evidence="1">
    <location>
        <begin position="41"/>
        <end position="212"/>
    </location>
</feature>
<dbReference type="PANTHER" id="PTHR34406:SF1">
    <property type="entry name" value="PROTEIN YCEI"/>
    <property type="match status" value="1"/>
</dbReference>
<keyword evidence="3" id="KW-1185">Reference proteome</keyword>
<dbReference type="Pfam" id="PF04264">
    <property type="entry name" value="YceI"/>
    <property type="match status" value="1"/>
</dbReference>
<dbReference type="EMBL" id="CP019336">
    <property type="protein sequence ID" value="AUC21133.1"/>
    <property type="molecule type" value="Genomic_DNA"/>
</dbReference>
<dbReference type="PROSITE" id="PS51257">
    <property type="entry name" value="PROKAR_LIPOPROTEIN"/>
    <property type="match status" value="1"/>
</dbReference>
<proteinExistence type="predicted"/>